<reference evidence="1 2" key="1">
    <citation type="submission" date="2024-09" db="EMBL/GenBank/DDBJ databases">
        <authorList>
            <person name="Sun Q."/>
            <person name="Mori K."/>
        </authorList>
    </citation>
    <scope>NUCLEOTIDE SEQUENCE [LARGE SCALE GENOMIC DNA]</scope>
    <source>
        <strain evidence="1 2">CCM 7415</strain>
    </source>
</reference>
<dbReference type="RefSeq" id="WP_019950308.1">
    <property type="nucleotide sequence ID" value="NZ_JBHLVX010000042.1"/>
</dbReference>
<gene>
    <name evidence="1" type="ORF">ACFFHW_10675</name>
</gene>
<dbReference type="EMBL" id="JBHLVX010000042">
    <property type="protein sequence ID" value="MFC0268438.1"/>
    <property type="molecule type" value="Genomic_DNA"/>
</dbReference>
<keyword evidence="1" id="KW-0378">Hydrolase</keyword>
<dbReference type="Proteomes" id="UP001589814">
    <property type="component" value="Unassembled WGS sequence"/>
</dbReference>
<name>A0ABV6G4L5_9GAMM</name>
<evidence type="ECO:0000313" key="1">
    <source>
        <dbReference type="EMBL" id="MFC0268438.1"/>
    </source>
</evidence>
<dbReference type="InterPro" id="IPR032466">
    <property type="entry name" value="Metal_Hydrolase"/>
</dbReference>
<dbReference type="Gene3D" id="3.20.20.140">
    <property type="entry name" value="Metal-dependent hydrolases"/>
    <property type="match status" value="1"/>
</dbReference>
<dbReference type="SUPFAM" id="SSF51556">
    <property type="entry name" value="Metallo-dependent hydrolases"/>
    <property type="match status" value="1"/>
</dbReference>
<comment type="caution">
    <text evidence="1">The sequence shown here is derived from an EMBL/GenBank/DDBJ whole genome shotgun (WGS) entry which is preliminary data.</text>
</comment>
<dbReference type="PANTHER" id="PTHR46124">
    <property type="entry name" value="D-AMINOACYL-TRNA DEACYLASE"/>
    <property type="match status" value="1"/>
</dbReference>
<protein>
    <submittedName>
        <fullName evidence="1">TatD family hydrolase</fullName>
        <ecNumber evidence="1">3.1.-.-</ecNumber>
    </submittedName>
</protein>
<keyword evidence="2" id="KW-1185">Reference proteome</keyword>
<dbReference type="GO" id="GO:0016787">
    <property type="term" value="F:hydrolase activity"/>
    <property type="evidence" value="ECO:0007669"/>
    <property type="project" value="UniProtKB-KW"/>
</dbReference>
<organism evidence="1 2">
    <name type="scientific">Kushneria aurantia</name>
    <dbReference type="NCBI Taxonomy" id="504092"/>
    <lineage>
        <taxon>Bacteria</taxon>
        <taxon>Pseudomonadati</taxon>
        <taxon>Pseudomonadota</taxon>
        <taxon>Gammaproteobacteria</taxon>
        <taxon>Oceanospirillales</taxon>
        <taxon>Halomonadaceae</taxon>
        <taxon>Kushneria</taxon>
    </lineage>
</organism>
<dbReference type="Pfam" id="PF01026">
    <property type="entry name" value="TatD_DNase"/>
    <property type="match status" value="1"/>
</dbReference>
<dbReference type="PIRSF" id="PIRSF005902">
    <property type="entry name" value="DNase_TatD"/>
    <property type="match status" value="1"/>
</dbReference>
<evidence type="ECO:0000313" key="2">
    <source>
        <dbReference type="Proteomes" id="UP001589814"/>
    </source>
</evidence>
<dbReference type="PANTHER" id="PTHR46124:SF3">
    <property type="entry name" value="HYDROLASE"/>
    <property type="match status" value="1"/>
</dbReference>
<dbReference type="EC" id="3.1.-.-" evidence="1"/>
<sequence>MLADAHCHLQFSAFDADRPAVIRRARQQGVSRLVVAGTRLDEIGALTALSRPGEVDICFGLHPWFLDDHGDDDIEQLAQALASHEVVALGECGVDARIDSPERQWRLFDAQLKLAKRLALPVVIHCVKYEDEVGKRLGQLALPAGGLIHAFTGSLQQAERLIGLGFTLGIGGAVTHDRAHKLKRTVAALPEGSFVLETDAPDMTPQGAAGERNEPANVTLVAAEVARLRGISAETLAAQTGATLERLLRR</sequence>
<accession>A0ABV6G4L5</accession>
<proteinExistence type="predicted"/>
<dbReference type="InterPro" id="IPR001130">
    <property type="entry name" value="TatD-like"/>
</dbReference>
<dbReference type="CDD" id="cd01310">
    <property type="entry name" value="TatD_DNAse"/>
    <property type="match status" value="1"/>
</dbReference>